<dbReference type="AlphaFoldDB" id="A0A8X7PST3"/>
<evidence type="ECO:0000313" key="2">
    <source>
        <dbReference type="Proteomes" id="UP000886595"/>
    </source>
</evidence>
<proteinExistence type="predicted"/>
<gene>
    <name evidence="1" type="ORF">Bca52824_075852</name>
</gene>
<sequence>MVNSYTVLANLKAGRCSNTVRVVRFKEAPNVKIGVELMSVDILFLKKLLHLRFSIIKTKTKHGSGIVQRFRFQAEDWS</sequence>
<dbReference type="OrthoDB" id="10473437at2759"/>
<dbReference type="Proteomes" id="UP000886595">
    <property type="component" value="Unassembled WGS sequence"/>
</dbReference>
<evidence type="ECO:0000313" key="1">
    <source>
        <dbReference type="EMBL" id="KAG2256558.1"/>
    </source>
</evidence>
<accession>A0A8X7PST3</accession>
<dbReference type="EMBL" id="JAAMPC010000015">
    <property type="protein sequence ID" value="KAG2256558.1"/>
    <property type="molecule type" value="Genomic_DNA"/>
</dbReference>
<keyword evidence="2" id="KW-1185">Reference proteome</keyword>
<comment type="caution">
    <text evidence="1">The sequence shown here is derived from an EMBL/GenBank/DDBJ whole genome shotgun (WGS) entry which is preliminary data.</text>
</comment>
<organism evidence="1 2">
    <name type="scientific">Brassica carinata</name>
    <name type="common">Ethiopian mustard</name>
    <name type="synonym">Abyssinian cabbage</name>
    <dbReference type="NCBI Taxonomy" id="52824"/>
    <lineage>
        <taxon>Eukaryota</taxon>
        <taxon>Viridiplantae</taxon>
        <taxon>Streptophyta</taxon>
        <taxon>Embryophyta</taxon>
        <taxon>Tracheophyta</taxon>
        <taxon>Spermatophyta</taxon>
        <taxon>Magnoliopsida</taxon>
        <taxon>eudicotyledons</taxon>
        <taxon>Gunneridae</taxon>
        <taxon>Pentapetalae</taxon>
        <taxon>rosids</taxon>
        <taxon>malvids</taxon>
        <taxon>Brassicales</taxon>
        <taxon>Brassicaceae</taxon>
        <taxon>Brassiceae</taxon>
        <taxon>Brassica</taxon>
    </lineage>
</organism>
<name>A0A8X7PST3_BRACI</name>
<reference evidence="1 2" key="1">
    <citation type="submission" date="2020-02" db="EMBL/GenBank/DDBJ databases">
        <authorList>
            <person name="Ma Q."/>
            <person name="Huang Y."/>
            <person name="Song X."/>
            <person name="Pei D."/>
        </authorList>
    </citation>
    <scope>NUCLEOTIDE SEQUENCE [LARGE SCALE GENOMIC DNA]</scope>
    <source>
        <strain evidence="1">Sxm20200214</strain>
        <tissue evidence="1">Leaf</tissue>
    </source>
</reference>
<protein>
    <submittedName>
        <fullName evidence="1">Uncharacterized protein</fullName>
    </submittedName>
</protein>